<organism evidence="1 2">
    <name type="scientific">Candidatus Eisenbergiella merdipullorum</name>
    <dbReference type="NCBI Taxonomy" id="2838553"/>
    <lineage>
        <taxon>Bacteria</taxon>
        <taxon>Bacillati</taxon>
        <taxon>Bacillota</taxon>
        <taxon>Clostridia</taxon>
        <taxon>Lachnospirales</taxon>
        <taxon>Lachnospiraceae</taxon>
        <taxon>Eisenbergiella</taxon>
    </lineage>
</organism>
<sequence length="123" mass="13209">MEERKLICINCPLGCPLTVTLNEGEVTSVTGNTCPRGEAYGRKECTHPTRIVTSTVRVSDGTLPVVSVKTASDIPKEKMEECVRQLKAVTVSAPVHIGDLIMENSAGTGVSIVATKNVEKRQK</sequence>
<protein>
    <submittedName>
        <fullName evidence="1">DUF1667 domain-containing protein</fullName>
    </submittedName>
</protein>
<dbReference type="EMBL" id="DWYY01000008">
    <property type="protein sequence ID" value="HJA91687.1"/>
    <property type="molecule type" value="Genomic_DNA"/>
</dbReference>
<proteinExistence type="predicted"/>
<comment type="caution">
    <text evidence="1">The sequence shown here is derived from an EMBL/GenBank/DDBJ whole genome shotgun (WGS) entry which is preliminary data.</text>
</comment>
<dbReference type="InterPro" id="IPR036593">
    <property type="entry name" value="CPE0013-like_sf"/>
</dbReference>
<reference evidence="1" key="1">
    <citation type="journal article" date="2021" name="PeerJ">
        <title>Extensive microbial diversity within the chicken gut microbiome revealed by metagenomics and culture.</title>
        <authorList>
            <person name="Gilroy R."/>
            <person name="Ravi A."/>
            <person name="Getino M."/>
            <person name="Pursley I."/>
            <person name="Horton D.L."/>
            <person name="Alikhan N.F."/>
            <person name="Baker D."/>
            <person name="Gharbi K."/>
            <person name="Hall N."/>
            <person name="Watson M."/>
            <person name="Adriaenssens E.M."/>
            <person name="Foster-Nyarko E."/>
            <person name="Jarju S."/>
            <person name="Secka A."/>
            <person name="Antonio M."/>
            <person name="Oren A."/>
            <person name="Chaudhuri R.R."/>
            <person name="La Ragione R."/>
            <person name="Hildebrand F."/>
            <person name="Pallen M.J."/>
        </authorList>
    </citation>
    <scope>NUCLEOTIDE SEQUENCE</scope>
    <source>
        <strain evidence="1">CHK179-7159</strain>
    </source>
</reference>
<gene>
    <name evidence="1" type="ORF">H9717_00960</name>
</gene>
<dbReference type="Pfam" id="PF07892">
    <property type="entry name" value="DUF1667"/>
    <property type="match status" value="1"/>
</dbReference>
<dbReference type="Proteomes" id="UP000886858">
    <property type="component" value="Unassembled WGS sequence"/>
</dbReference>
<dbReference type="PANTHER" id="PTHR39450:SF1">
    <property type="entry name" value="DUF1667 DOMAIN-CONTAINING PROTEIN"/>
    <property type="match status" value="1"/>
</dbReference>
<dbReference type="Gene3D" id="3.10.530.10">
    <property type="entry name" value="CPE0013-like"/>
    <property type="match status" value="1"/>
</dbReference>
<dbReference type="SUPFAM" id="SSF53706">
    <property type="entry name" value="Formate dehydrogenase/DMSO reductase, domains 1-3"/>
    <property type="match status" value="1"/>
</dbReference>
<dbReference type="AlphaFoldDB" id="A0A9D2I437"/>
<evidence type="ECO:0000313" key="1">
    <source>
        <dbReference type="EMBL" id="HJA91687.1"/>
    </source>
</evidence>
<dbReference type="SUPFAM" id="SSF160148">
    <property type="entry name" value="CPE0013-like"/>
    <property type="match status" value="1"/>
</dbReference>
<dbReference type="PANTHER" id="PTHR39450">
    <property type="entry name" value="MOLYBDOPTERIN OXIDOREDUCTASE, 4FE-4S CLUSTER-BINDING SUBUNIT"/>
    <property type="match status" value="1"/>
</dbReference>
<evidence type="ECO:0000313" key="2">
    <source>
        <dbReference type="Proteomes" id="UP000886858"/>
    </source>
</evidence>
<accession>A0A9D2I437</accession>
<dbReference type="InterPro" id="IPR012460">
    <property type="entry name" value="DUF1667"/>
</dbReference>
<name>A0A9D2I437_9FIRM</name>
<reference evidence="1" key="2">
    <citation type="submission" date="2021-04" db="EMBL/GenBank/DDBJ databases">
        <authorList>
            <person name="Gilroy R."/>
        </authorList>
    </citation>
    <scope>NUCLEOTIDE SEQUENCE</scope>
    <source>
        <strain evidence="1">CHK179-7159</strain>
    </source>
</reference>